<dbReference type="InterPro" id="IPR029045">
    <property type="entry name" value="ClpP/crotonase-like_dom_sf"/>
</dbReference>
<evidence type="ECO:0000313" key="2">
    <source>
        <dbReference type="EMBL" id="GAA5199926.1"/>
    </source>
</evidence>
<sequence length="276" mass="29945">MAEYDFQQLGVRVADQVAVVELLWPDGRSPDKQVGHHELATCLTRMRGDDDIRVLVLKGAVDGTFYAPFTGGEHSAEPSRFKKGVMSDPEHLYRALQETQQIMDAITRMEKPVIAMVNGNALGLGASLAMACDFIVADEEAFITDIHLANHHFVPGAATSTGIVPGDGGVVFWPAQLGLVKAKEFLMTGRPVTARTLADLNAITKAVPASELQAAVDGYVRELLARPAWALGWTKLTINKRLRADLELTLDASAALEALSMRVRDDYPGPRGKQTL</sequence>
<comment type="caution">
    <text evidence="2">The sequence shown here is derived from an EMBL/GenBank/DDBJ whole genome shotgun (WGS) entry which is preliminary data.</text>
</comment>
<dbReference type="InterPro" id="IPR014748">
    <property type="entry name" value="Enoyl-CoA_hydra_C"/>
</dbReference>
<dbReference type="Proteomes" id="UP001501570">
    <property type="component" value="Unassembled WGS sequence"/>
</dbReference>
<evidence type="ECO:0000256" key="1">
    <source>
        <dbReference type="ARBA" id="ARBA00005254"/>
    </source>
</evidence>
<dbReference type="Gene3D" id="3.90.226.10">
    <property type="entry name" value="2-enoyl-CoA Hydratase, Chain A, domain 1"/>
    <property type="match status" value="1"/>
</dbReference>
<reference evidence="3" key="1">
    <citation type="journal article" date="2019" name="Int. J. Syst. Evol. Microbiol.">
        <title>The Global Catalogue of Microorganisms (GCM) 10K type strain sequencing project: providing services to taxonomists for standard genome sequencing and annotation.</title>
        <authorList>
            <consortium name="The Broad Institute Genomics Platform"/>
            <consortium name="The Broad Institute Genome Sequencing Center for Infectious Disease"/>
            <person name="Wu L."/>
            <person name="Ma J."/>
        </authorList>
    </citation>
    <scope>NUCLEOTIDE SEQUENCE [LARGE SCALE GENOMIC DNA]</scope>
    <source>
        <strain evidence="3">JCM 18304</strain>
    </source>
</reference>
<dbReference type="PANTHER" id="PTHR43459">
    <property type="entry name" value="ENOYL-COA HYDRATASE"/>
    <property type="match status" value="1"/>
</dbReference>
<dbReference type="Gene3D" id="1.10.12.10">
    <property type="entry name" value="Lyase 2-enoyl-coa Hydratase, Chain A, domain 2"/>
    <property type="match status" value="1"/>
</dbReference>
<name>A0ABP9SNW6_9ACTN</name>
<organism evidence="2 3">
    <name type="scientific">Rugosimonospora acidiphila</name>
    <dbReference type="NCBI Taxonomy" id="556531"/>
    <lineage>
        <taxon>Bacteria</taxon>
        <taxon>Bacillati</taxon>
        <taxon>Actinomycetota</taxon>
        <taxon>Actinomycetes</taxon>
        <taxon>Micromonosporales</taxon>
        <taxon>Micromonosporaceae</taxon>
        <taxon>Rugosimonospora</taxon>
    </lineage>
</organism>
<accession>A0ABP9SNW6</accession>
<gene>
    <name evidence="2" type="ORF">GCM10023322_76640</name>
</gene>
<dbReference type="EMBL" id="BAABJQ010000040">
    <property type="protein sequence ID" value="GAA5199926.1"/>
    <property type="molecule type" value="Genomic_DNA"/>
</dbReference>
<dbReference type="Pfam" id="PF00378">
    <property type="entry name" value="ECH_1"/>
    <property type="match status" value="1"/>
</dbReference>
<proteinExistence type="inferred from homology"/>
<dbReference type="RefSeq" id="WP_345638206.1">
    <property type="nucleotide sequence ID" value="NZ_BAABJQ010000040.1"/>
</dbReference>
<evidence type="ECO:0000313" key="3">
    <source>
        <dbReference type="Proteomes" id="UP001501570"/>
    </source>
</evidence>
<dbReference type="SUPFAM" id="SSF52096">
    <property type="entry name" value="ClpP/crotonase"/>
    <property type="match status" value="1"/>
</dbReference>
<dbReference type="PANTHER" id="PTHR43459:SF1">
    <property type="entry name" value="EG:BACN32G11.4 PROTEIN"/>
    <property type="match status" value="1"/>
</dbReference>
<comment type="similarity">
    <text evidence="1">Belongs to the enoyl-CoA hydratase/isomerase family.</text>
</comment>
<dbReference type="CDD" id="cd06558">
    <property type="entry name" value="crotonase-like"/>
    <property type="match status" value="1"/>
</dbReference>
<dbReference type="InterPro" id="IPR001753">
    <property type="entry name" value="Enoyl-CoA_hydra/iso"/>
</dbReference>
<protein>
    <submittedName>
        <fullName evidence="2">Enoyl-CoA hydratase/isomerase family protein</fullName>
    </submittedName>
</protein>
<keyword evidence="3" id="KW-1185">Reference proteome</keyword>